<dbReference type="GeneID" id="68106541"/>
<reference evidence="2 3" key="1">
    <citation type="journal article" date="2018" name="BMC Genomics">
        <title>The genome of Naegleria lovaniensis, the basis for a comparative approach to unravel pathogenicity factors of the human pathogenic amoeba N. fowleri.</title>
        <authorList>
            <person name="Liechti N."/>
            <person name="Schurch N."/>
            <person name="Bruggmann R."/>
            <person name="Wittwer M."/>
        </authorList>
    </citation>
    <scope>NUCLEOTIDE SEQUENCE [LARGE SCALE GENOMIC DNA]</scope>
    <source>
        <strain evidence="2 3">ATCC 30569</strain>
    </source>
</reference>
<dbReference type="RefSeq" id="XP_044553520.1">
    <property type="nucleotide sequence ID" value="XM_044690037.1"/>
</dbReference>
<feature type="compositionally biased region" description="Basic and acidic residues" evidence="1">
    <location>
        <begin position="87"/>
        <end position="98"/>
    </location>
</feature>
<gene>
    <name evidence="2" type="ORF">C9374_014088</name>
</gene>
<organism evidence="2 3">
    <name type="scientific">Naegleria lovaniensis</name>
    <name type="common">Amoeba</name>
    <dbReference type="NCBI Taxonomy" id="51637"/>
    <lineage>
        <taxon>Eukaryota</taxon>
        <taxon>Discoba</taxon>
        <taxon>Heterolobosea</taxon>
        <taxon>Tetramitia</taxon>
        <taxon>Eutetramitia</taxon>
        <taxon>Vahlkampfiidae</taxon>
        <taxon>Naegleria</taxon>
    </lineage>
</organism>
<evidence type="ECO:0000313" key="2">
    <source>
        <dbReference type="EMBL" id="KAG2389528.1"/>
    </source>
</evidence>
<protein>
    <submittedName>
        <fullName evidence="2">Uncharacterized protein</fullName>
    </submittedName>
</protein>
<feature type="region of interest" description="Disordered" evidence="1">
    <location>
        <begin position="85"/>
        <end position="173"/>
    </location>
</feature>
<accession>A0AA88KPK4</accession>
<proteinExistence type="predicted"/>
<dbReference type="EMBL" id="PYSW02000007">
    <property type="protein sequence ID" value="KAG2389528.1"/>
    <property type="molecule type" value="Genomic_DNA"/>
</dbReference>
<feature type="compositionally biased region" description="Basic and acidic residues" evidence="1">
    <location>
        <begin position="110"/>
        <end position="142"/>
    </location>
</feature>
<name>A0AA88KPK4_NAELO</name>
<dbReference type="Proteomes" id="UP000816034">
    <property type="component" value="Unassembled WGS sequence"/>
</dbReference>
<comment type="caution">
    <text evidence="2">The sequence shown here is derived from an EMBL/GenBank/DDBJ whole genome shotgun (WGS) entry which is preliminary data.</text>
</comment>
<sequence>MGSSCSSTKAANVENNSVPETPRDQQNNNINNTEVATTTNQVEVKNNELNKESANTAEASNTNLPAISATEANEQLQDVIEELGLQHQEEATNRPSKEPEDEELNQLIEEEMKKLENDNLLKEQEKQEKEQSNELDNIEKDFGTLPNGEDLDQDQHEIQGELKTDELSGEETV</sequence>
<keyword evidence="3" id="KW-1185">Reference proteome</keyword>
<evidence type="ECO:0000256" key="1">
    <source>
        <dbReference type="SAM" id="MobiDB-lite"/>
    </source>
</evidence>
<dbReference type="AlphaFoldDB" id="A0AA88KPK4"/>
<feature type="region of interest" description="Disordered" evidence="1">
    <location>
        <begin position="1"/>
        <end position="44"/>
    </location>
</feature>
<evidence type="ECO:0000313" key="3">
    <source>
        <dbReference type="Proteomes" id="UP000816034"/>
    </source>
</evidence>
<feature type="compositionally biased region" description="Basic and acidic residues" evidence="1">
    <location>
        <begin position="153"/>
        <end position="166"/>
    </location>
</feature>